<dbReference type="GO" id="GO:0030643">
    <property type="term" value="P:intracellular phosphate ion homeostasis"/>
    <property type="evidence" value="ECO:0007669"/>
    <property type="project" value="InterPro"/>
</dbReference>
<comment type="subunit">
    <text evidence="3 7">Homodimer.</text>
</comment>
<proteinExistence type="inferred from homology"/>
<gene>
    <name evidence="9" type="primary">phoU</name>
    <name evidence="9" type="ORF">D3873_06645</name>
</gene>
<dbReference type="PANTHER" id="PTHR42930">
    <property type="entry name" value="PHOSPHATE-SPECIFIC TRANSPORT SYSTEM ACCESSORY PROTEIN PHOU"/>
    <property type="match status" value="1"/>
</dbReference>
<keyword evidence="6 7" id="KW-0592">Phosphate transport</keyword>
<dbReference type="FunFam" id="1.20.58.220:FF:000004">
    <property type="entry name" value="Phosphate-specific transport system accessory protein PhoU"/>
    <property type="match status" value="1"/>
</dbReference>
<protein>
    <recommendedName>
        <fullName evidence="7">Phosphate-specific transport system accessory protein PhoU</fullName>
    </recommendedName>
</protein>
<feature type="domain" description="PhoU" evidence="8">
    <location>
        <begin position="119"/>
        <end position="203"/>
    </location>
</feature>
<comment type="function">
    <text evidence="7">Plays a role in the regulation of phosphate uptake.</text>
</comment>
<evidence type="ECO:0000256" key="4">
    <source>
        <dbReference type="ARBA" id="ARBA00022448"/>
    </source>
</evidence>
<evidence type="ECO:0000259" key="8">
    <source>
        <dbReference type="Pfam" id="PF01895"/>
    </source>
</evidence>
<dbReference type="RefSeq" id="WP_119883315.1">
    <property type="nucleotide sequence ID" value="NZ_CP032418.1"/>
</dbReference>
<dbReference type="PIRSF" id="PIRSF003107">
    <property type="entry name" value="PhoU"/>
    <property type="match status" value="1"/>
</dbReference>
<evidence type="ECO:0000313" key="9">
    <source>
        <dbReference type="EMBL" id="AYC29576.1"/>
    </source>
</evidence>
<dbReference type="Gene3D" id="1.20.58.220">
    <property type="entry name" value="Phosphate transport system protein phou homolog 2, domain 2"/>
    <property type="match status" value="1"/>
</dbReference>
<dbReference type="GO" id="GO:0005737">
    <property type="term" value="C:cytoplasm"/>
    <property type="evidence" value="ECO:0007669"/>
    <property type="project" value="UniProtKB-SubCell"/>
</dbReference>
<dbReference type="KEGG" id="paek:D3873_06645"/>
<dbReference type="Proteomes" id="UP000265725">
    <property type="component" value="Chromosome"/>
</dbReference>
<name>A0A385YSG0_9BACL</name>
<dbReference type="NCBIfam" id="TIGR02135">
    <property type="entry name" value="phoU_full"/>
    <property type="match status" value="1"/>
</dbReference>
<comment type="similarity">
    <text evidence="2 7">Belongs to the PhoU family.</text>
</comment>
<evidence type="ECO:0000256" key="5">
    <source>
        <dbReference type="ARBA" id="ARBA00022490"/>
    </source>
</evidence>
<dbReference type="InterPro" id="IPR028366">
    <property type="entry name" value="PhoU"/>
</dbReference>
<keyword evidence="10" id="KW-1185">Reference proteome</keyword>
<evidence type="ECO:0000256" key="7">
    <source>
        <dbReference type="PIRNR" id="PIRNR003107"/>
    </source>
</evidence>
<evidence type="ECO:0000256" key="6">
    <source>
        <dbReference type="ARBA" id="ARBA00022592"/>
    </source>
</evidence>
<evidence type="ECO:0000256" key="1">
    <source>
        <dbReference type="ARBA" id="ARBA00004496"/>
    </source>
</evidence>
<dbReference type="SUPFAM" id="SSF109755">
    <property type="entry name" value="PhoU-like"/>
    <property type="match status" value="1"/>
</dbReference>
<evidence type="ECO:0000256" key="2">
    <source>
        <dbReference type="ARBA" id="ARBA00008107"/>
    </source>
</evidence>
<keyword evidence="4 7" id="KW-0813">Transport</keyword>
<dbReference type="PANTHER" id="PTHR42930:SF3">
    <property type="entry name" value="PHOSPHATE-SPECIFIC TRANSPORT SYSTEM ACCESSORY PROTEIN PHOU"/>
    <property type="match status" value="1"/>
</dbReference>
<organism evidence="9 10">
    <name type="scientific">Paenisporosarcina cavernae</name>
    <dbReference type="NCBI Taxonomy" id="2320858"/>
    <lineage>
        <taxon>Bacteria</taxon>
        <taxon>Bacillati</taxon>
        <taxon>Bacillota</taxon>
        <taxon>Bacilli</taxon>
        <taxon>Bacillales</taxon>
        <taxon>Caryophanaceae</taxon>
        <taxon>Paenisporosarcina</taxon>
    </lineage>
</organism>
<dbReference type="AlphaFoldDB" id="A0A385YSG0"/>
<sequence length="217" mass="24644">MRQHFDQSLHELQENLKKMVEHVLVMMSDSVDSLKNQQIEQAVNVIESDKILNDLESLVNKMTMTLIATQNPVAKDLRKILAANKMASDLERMGDLAVNIAKGVIRIGETPLVKPIEHIPQMAERVTEMLREGIDAFISEDNVLAEATALKDDEVDRLHKIVVHDLMKLVPKHPEHTEQIIQLMFVARHIERFGDHITNIAEETFFVTTGNLIDLNS</sequence>
<dbReference type="OrthoDB" id="9814256at2"/>
<dbReference type="InterPro" id="IPR026022">
    <property type="entry name" value="PhoU_dom"/>
</dbReference>
<feature type="domain" description="PhoU" evidence="8">
    <location>
        <begin position="16"/>
        <end position="102"/>
    </location>
</feature>
<dbReference type="InterPro" id="IPR038078">
    <property type="entry name" value="PhoU-like_sf"/>
</dbReference>
<evidence type="ECO:0000313" key="10">
    <source>
        <dbReference type="Proteomes" id="UP000265725"/>
    </source>
</evidence>
<evidence type="ECO:0000256" key="3">
    <source>
        <dbReference type="ARBA" id="ARBA00011738"/>
    </source>
</evidence>
<dbReference type="Pfam" id="PF01895">
    <property type="entry name" value="PhoU"/>
    <property type="match status" value="2"/>
</dbReference>
<dbReference type="EMBL" id="CP032418">
    <property type="protein sequence ID" value="AYC29576.1"/>
    <property type="molecule type" value="Genomic_DNA"/>
</dbReference>
<dbReference type="GO" id="GO:0045936">
    <property type="term" value="P:negative regulation of phosphate metabolic process"/>
    <property type="evidence" value="ECO:0007669"/>
    <property type="project" value="InterPro"/>
</dbReference>
<accession>A0A385YSG0</accession>
<reference evidence="10" key="1">
    <citation type="submission" date="2018-09" db="EMBL/GenBank/DDBJ databases">
        <authorList>
            <person name="Zhu H."/>
        </authorList>
    </citation>
    <scope>NUCLEOTIDE SEQUENCE [LARGE SCALE GENOMIC DNA]</scope>
    <source>
        <strain evidence="10">K2R23-3</strain>
    </source>
</reference>
<dbReference type="GO" id="GO:0006817">
    <property type="term" value="P:phosphate ion transport"/>
    <property type="evidence" value="ECO:0007669"/>
    <property type="project" value="UniProtKB-KW"/>
</dbReference>
<keyword evidence="5 7" id="KW-0963">Cytoplasm</keyword>
<comment type="subcellular location">
    <subcellularLocation>
        <location evidence="1 7">Cytoplasm</location>
    </subcellularLocation>
</comment>